<dbReference type="GO" id="GO:0004888">
    <property type="term" value="F:transmembrane signaling receptor activity"/>
    <property type="evidence" value="ECO:0007669"/>
    <property type="project" value="InterPro"/>
</dbReference>
<dbReference type="SUPFAM" id="SSF90112">
    <property type="entry name" value="Neurotransmitter-gated ion-channel transmembrane pore"/>
    <property type="match status" value="1"/>
</dbReference>
<dbReference type="PANTHER" id="PTHR18945">
    <property type="entry name" value="NEUROTRANSMITTER GATED ION CHANNEL"/>
    <property type="match status" value="1"/>
</dbReference>
<dbReference type="Gene3D" id="2.70.170.10">
    <property type="entry name" value="Neurotransmitter-gated ion-channel ligand-binding domain"/>
    <property type="match status" value="1"/>
</dbReference>
<feature type="transmembrane region" description="Helical" evidence="7">
    <location>
        <begin position="741"/>
        <end position="759"/>
    </location>
</feature>
<dbReference type="InterPro" id="IPR023415">
    <property type="entry name" value="LDLR_class-A_CS"/>
</dbReference>
<accession>A0AAN8WX28</accession>
<dbReference type="SMART" id="SM00192">
    <property type="entry name" value="LDLa"/>
    <property type="match status" value="1"/>
</dbReference>
<dbReference type="InterPro" id="IPR002172">
    <property type="entry name" value="LDrepeatLR_classA_rpt"/>
</dbReference>
<feature type="disulfide bond" evidence="6">
    <location>
        <begin position="473"/>
        <end position="491"/>
    </location>
</feature>
<dbReference type="PROSITE" id="PS00236">
    <property type="entry name" value="NEUROTR_ION_CHANNEL"/>
    <property type="match status" value="1"/>
</dbReference>
<dbReference type="Pfam" id="PF02931">
    <property type="entry name" value="Neur_chan_LBD"/>
    <property type="match status" value="1"/>
</dbReference>
<feature type="disulfide bond" evidence="6">
    <location>
        <begin position="466"/>
        <end position="478"/>
    </location>
</feature>
<dbReference type="InterPro" id="IPR013320">
    <property type="entry name" value="ConA-like_dom_sf"/>
</dbReference>
<feature type="transmembrane region" description="Helical" evidence="7">
    <location>
        <begin position="771"/>
        <end position="789"/>
    </location>
</feature>
<dbReference type="InterPro" id="IPR036055">
    <property type="entry name" value="LDL_receptor-like_sf"/>
</dbReference>
<evidence type="ECO:0000313" key="9">
    <source>
        <dbReference type="EMBL" id="KAK7070303.1"/>
    </source>
</evidence>
<dbReference type="GO" id="GO:0016020">
    <property type="term" value="C:membrane"/>
    <property type="evidence" value="ECO:0007669"/>
    <property type="project" value="UniProtKB-SubCell"/>
</dbReference>
<evidence type="ECO:0000256" key="2">
    <source>
        <dbReference type="ARBA" id="ARBA00022692"/>
    </source>
</evidence>
<keyword evidence="3 7" id="KW-1133">Transmembrane helix</keyword>
<evidence type="ECO:0000256" key="5">
    <source>
        <dbReference type="ARBA" id="ARBA00023157"/>
    </source>
</evidence>
<keyword evidence="5 6" id="KW-1015">Disulfide bond</keyword>
<name>A0AAN8WX28_HALRR</name>
<evidence type="ECO:0000256" key="1">
    <source>
        <dbReference type="ARBA" id="ARBA00004141"/>
    </source>
</evidence>
<dbReference type="SUPFAM" id="SSF57424">
    <property type="entry name" value="LDL receptor-like module"/>
    <property type="match status" value="1"/>
</dbReference>
<evidence type="ECO:0000259" key="8">
    <source>
        <dbReference type="Pfam" id="PF02931"/>
    </source>
</evidence>
<keyword evidence="2 7" id="KW-0812">Transmembrane</keyword>
<dbReference type="InterPro" id="IPR038050">
    <property type="entry name" value="Neuro_actylchol_rec"/>
</dbReference>
<protein>
    <recommendedName>
        <fullName evidence="8">Neurotransmitter-gated ion-channel ligand-binding domain-containing protein</fullName>
    </recommendedName>
</protein>
<dbReference type="CDD" id="cd00112">
    <property type="entry name" value="LDLa"/>
    <property type="match status" value="1"/>
</dbReference>
<feature type="disulfide bond" evidence="6">
    <location>
        <begin position="485"/>
        <end position="500"/>
    </location>
</feature>
<dbReference type="InterPro" id="IPR018000">
    <property type="entry name" value="Neurotransmitter_ion_chnl_CS"/>
</dbReference>
<evidence type="ECO:0000256" key="6">
    <source>
        <dbReference type="PROSITE-ProRule" id="PRU00124"/>
    </source>
</evidence>
<dbReference type="EMBL" id="JAXCGZ010015433">
    <property type="protein sequence ID" value="KAK7070303.1"/>
    <property type="molecule type" value="Genomic_DNA"/>
</dbReference>
<gene>
    <name evidence="9" type="ORF">SK128_013582</name>
</gene>
<dbReference type="AlphaFoldDB" id="A0AAN8WX28"/>
<dbReference type="InterPro" id="IPR006201">
    <property type="entry name" value="Neur_channel"/>
</dbReference>
<dbReference type="SUPFAM" id="SSF63712">
    <property type="entry name" value="Nicotinic receptor ligand binding domain-like"/>
    <property type="match status" value="1"/>
</dbReference>
<dbReference type="Pfam" id="PF00057">
    <property type="entry name" value="Ldl_recept_a"/>
    <property type="match status" value="1"/>
</dbReference>
<feature type="domain" description="Neurotransmitter-gated ion-channel ligand-binding" evidence="8">
    <location>
        <begin position="507"/>
        <end position="670"/>
    </location>
</feature>
<evidence type="ECO:0000256" key="3">
    <source>
        <dbReference type="ARBA" id="ARBA00022989"/>
    </source>
</evidence>
<dbReference type="InterPro" id="IPR006202">
    <property type="entry name" value="Neur_chan_lig-bd"/>
</dbReference>
<keyword evidence="10" id="KW-1185">Reference proteome</keyword>
<comment type="caution">
    <text evidence="9">The sequence shown here is derived from an EMBL/GenBank/DDBJ whole genome shotgun (WGS) entry which is preliminary data.</text>
</comment>
<dbReference type="SUPFAM" id="SSF49899">
    <property type="entry name" value="Concanavalin A-like lectins/glucanases"/>
    <property type="match status" value="1"/>
</dbReference>
<dbReference type="InterPro" id="IPR036734">
    <property type="entry name" value="Neur_chan_lig-bd_sf"/>
</dbReference>
<sequence length="889" mass="100331">MSHLLRTETVIRLWLIIGIWKIRYATSIVSAVQRSDGLMIGSSRSSIPDPLGDLDSFTVYDLVPEGEADNVTRIQLNNFKEAFETSDLEEGHLTVAAAIRSEKMLSWRFRPEPFKWYHVCIVIAKSENDNSQGCEDQTACGNNIVSYFLTVYLNGTRMGRLVLLDPLPMDGSLIIGQKQDKSGGGFKVSYSLIGSVSIAIYPDALGVTDIISLFNCDGRMTLQSVMWEFHGFVVFSSERICVRRENTVLTMSLTANKTLQALDNCKMIGMQLALPESQEQNTALTTVLSQSNFCSGAPFNDQRLGFLGLLSEEVLNGVIDKANLPPFVQSRIEALNLTNSSLMLTEEGIWMAHSQAPGCPLCFGIPTGRFIMRGLCNVEVGNPMEYMIYYPRINGDGALGLYSLSGVTIQRDREWQMIYQSRIIATSTDANILGRHPWQITGSVNFCRAANLELASGTSLITITVCSNDQYTCASGQCVSQEARCNIQYECDDHTDEDDCQKSTFDRATYSKITIPDERPLHIDVKIILRKVTSVDIISETVQMVTTIIMEWHDNRLTLINLSDDPNVNFLGNFLGDFWLPLIHIKNEATLSGTSEAHVRLQAVRRGKPVRVGKNFHFQGSENPLQYWIKQAHSLYCQFYVRDFPFDTQKCWLNISVFNIPKEFINITAIILTEDLFLSEYSIVETMLYVEHRLMKLAITFRRLPEYHFFTTYFPVMLLHAIGYGTLFIDADDFTNRGGMSLTALLVLISLYSDTLTSLPRTSYLKSIDIWYIFSIGFLSLIIAVHLATNKVTMPTISIPLDSTTRYPLPEVLPVNSVSSKNLSANAIHPHARTKRKILTNANILRMSRVLFLIIYIAFFVWYWLPYIQSRINSKEVPLKEAIEVPDEQ</sequence>
<dbReference type="Gene3D" id="2.60.120.200">
    <property type="match status" value="1"/>
</dbReference>
<evidence type="ECO:0000256" key="4">
    <source>
        <dbReference type="ARBA" id="ARBA00023136"/>
    </source>
</evidence>
<keyword evidence="4 7" id="KW-0472">Membrane</keyword>
<dbReference type="PROSITE" id="PS01209">
    <property type="entry name" value="LDLRA_1"/>
    <property type="match status" value="1"/>
</dbReference>
<dbReference type="GO" id="GO:0005230">
    <property type="term" value="F:extracellular ligand-gated monoatomic ion channel activity"/>
    <property type="evidence" value="ECO:0007669"/>
    <property type="project" value="InterPro"/>
</dbReference>
<dbReference type="Gene3D" id="4.10.400.10">
    <property type="entry name" value="Low-density Lipoprotein Receptor"/>
    <property type="match status" value="1"/>
</dbReference>
<organism evidence="9 10">
    <name type="scientific">Halocaridina rubra</name>
    <name type="common">Hawaiian red shrimp</name>
    <dbReference type="NCBI Taxonomy" id="373956"/>
    <lineage>
        <taxon>Eukaryota</taxon>
        <taxon>Metazoa</taxon>
        <taxon>Ecdysozoa</taxon>
        <taxon>Arthropoda</taxon>
        <taxon>Crustacea</taxon>
        <taxon>Multicrustacea</taxon>
        <taxon>Malacostraca</taxon>
        <taxon>Eumalacostraca</taxon>
        <taxon>Eucarida</taxon>
        <taxon>Decapoda</taxon>
        <taxon>Pleocyemata</taxon>
        <taxon>Caridea</taxon>
        <taxon>Atyoidea</taxon>
        <taxon>Atyidae</taxon>
        <taxon>Halocaridina</taxon>
    </lineage>
</organism>
<evidence type="ECO:0000313" key="10">
    <source>
        <dbReference type="Proteomes" id="UP001381693"/>
    </source>
</evidence>
<feature type="transmembrane region" description="Helical" evidence="7">
    <location>
        <begin position="844"/>
        <end position="865"/>
    </location>
</feature>
<feature type="transmembrane region" description="Helical" evidence="7">
    <location>
        <begin position="707"/>
        <end position="729"/>
    </location>
</feature>
<dbReference type="PROSITE" id="PS50068">
    <property type="entry name" value="LDLRA_2"/>
    <property type="match status" value="1"/>
</dbReference>
<dbReference type="Proteomes" id="UP001381693">
    <property type="component" value="Unassembled WGS sequence"/>
</dbReference>
<evidence type="ECO:0000256" key="7">
    <source>
        <dbReference type="SAM" id="Phobius"/>
    </source>
</evidence>
<comment type="subcellular location">
    <subcellularLocation>
        <location evidence="1">Membrane</location>
        <topology evidence="1">Multi-pass membrane protein</topology>
    </subcellularLocation>
</comment>
<dbReference type="Gene3D" id="1.20.58.390">
    <property type="entry name" value="Neurotransmitter-gated ion-channel transmembrane domain"/>
    <property type="match status" value="1"/>
</dbReference>
<proteinExistence type="predicted"/>
<dbReference type="InterPro" id="IPR036719">
    <property type="entry name" value="Neuro-gated_channel_TM_sf"/>
</dbReference>
<reference evidence="9 10" key="1">
    <citation type="submission" date="2023-11" db="EMBL/GenBank/DDBJ databases">
        <title>Halocaridina rubra genome assembly.</title>
        <authorList>
            <person name="Smith C."/>
        </authorList>
    </citation>
    <scope>NUCLEOTIDE SEQUENCE [LARGE SCALE GENOMIC DNA]</scope>
    <source>
        <strain evidence="9">EP-1</strain>
        <tissue evidence="9">Whole</tissue>
    </source>
</reference>